<keyword evidence="3" id="KW-1185">Reference proteome</keyword>
<gene>
    <name evidence="2" type="ORF">DEO72_LG2g3478</name>
</gene>
<evidence type="ECO:0000313" key="2">
    <source>
        <dbReference type="EMBL" id="QCD83135.1"/>
    </source>
</evidence>
<proteinExistence type="predicted"/>
<dbReference type="EMBL" id="CP039346">
    <property type="protein sequence ID" value="QCD83135.1"/>
    <property type="molecule type" value="Genomic_DNA"/>
</dbReference>
<accession>A0A4D6L3U6</accession>
<name>A0A4D6L3U6_VIGUN</name>
<evidence type="ECO:0000256" key="1">
    <source>
        <dbReference type="SAM" id="MobiDB-lite"/>
    </source>
</evidence>
<feature type="region of interest" description="Disordered" evidence="1">
    <location>
        <begin position="29"/>
        <end position="174"/>
    </location>
</feature>
<dbReference type="AlphaFoldDB" id="A0A4D6L3U6"/>
<evidence type="ECO:0000313" key="3">
    <source>
        <dbReference type="Proteomes" id="UP000501690"/>
    </source>
</evidence>
<protein>
    <submittedName>
        <fullName evidence="2">Uncharacterized protein</fullName>
    </submittedName>
</protein>
<reference evidence="2 3" key="1">
    <citation type="submission" date="2019-04" db="EMBL/GenBank/DDBJ databases">
        <title>An improved genome assembly and genetic linkage map for asparagus bean, Vigna unguiculata ssp. sesquipedialis.</title>
        <authorList>
            <person name="Xia Q."/>
            <person name="Zhang R."/>
            <person name="Dong Y."/>
        </authorList>
    </citation>
    <scope>NUCLEOTIDE SEQUENCE [LARGE SCALE GENOMIC DNA]</scope>
    <source>
        <tissue evidence="2">Leaf</tissue>
    </source>
</reference>
<organism evidence="2 3">
    <name type="scientific">Vigna unguiculata</name>
    <name type="common">Cowpea</name>
    <dbReference type="NCBI Taxonomy" id="3917"/>
    <lineage>
        <taxon>Eukaryota</taxon>
        <taxon>Viridiplantae</taxon>
        <taxon>Streptophyta</taxon>
        <taxon>Embryophyta</taxon>
        <taxon>Tracheophyta</taxon>
        <taxon>Spermatophyta</taxon>
        <taxon>Magnoliopsida</taxon>
        <taxon>eudicotyledons</taxon>
        <taxon>Gunneridae</taxon>
        <taxon>Pentapetalae</taxon>
        <taxon>rosids</taxon>
        <taxon>fabids</taxon>
        <taxon>Fabales</taxon>
        <taxon>Fabaceae</taxon>
        <taxon>Papilionoideae</taxon>
        <taxon>50 kb inversion clade</taxon>
        <taxon>NPAAA clade</taxon>
        <taxon>indigoferoid/millettioid clade</taxon>
        <taxon>Phaseoleae</taxon>
        <taxon>Vigna</taxon>
    </lineage>
</organism>
<feature type="compositionally biased region" description="Polar residues" evidence="1">
    <location>
        <begin position="30"/>
        <end position="43"/>
    </location>
</feature>
<sequence length="174" mass="18862">MGADPITIKGCDNPNPFLLKEKPRGFLISLSHTKPTPTMTITNVAPIPAGQGRRRRRRPPLTGDTLPFFLLQRARPPSPLPQTTNIPAPGVAVASSKAGETRRDTPPSTPVTIGRIADENPTPRIVSLLVSSPTRSCDTPDPGAPSSHAMPLRPRVCQLRPPRAGLPPRRRYRL</sequence>
<dbReference type="Proteomes" id="UP000501690">
    <property type="component" value="Linkage Group LG2"/>
</dbReference>